<dbReference type="PANTHER" id="PTHR11138">
    <property type="entry name" value="METHIONYL-TRNA FORMYLTRANSFERASE"/>
    <property type="match status" value="1"/>
</dbReference>
<dbReference type="AlphaFoldDB" id="A0A317EDM1"/>
<sequence length="203" mass="21395">MAKLKVVALLARRPGLLVLENALLADPEIEITALFTHGRLPRAEGGATRGDLAEFARSCTRGGVALNAVDGAEARDISPLLPAGPLDLLVALSWRYQVPASVLGRFSLGCINLHRGALPRYAGALPVQRAIEAGEDSVAITAHEMVPEIDAGAEIARVCLPIAPLPTGQTAADYAEAVKARLEPLYAPLCRLAIAARRAEREA</sequence>
<dbReference type="Gene3D" id="3.40.50.12230">
    <property type="match status" value="1"/>
</dbReference>
<gene>
    <name evidence="2" type="ORF">DKG74_05020</name>
</gene>
<dbReference type="InterPro" id="IPR002376">
    <property type="entry name" value="Formyl_transf_N"/>
</dbReference>
<dbReference type="EMBL" id="QGLE01000002">
    <property type="protein sequence ID" value="PWR25128.1"/>
    <property type="molecule type" value="Genomic_DNA"/>
</dbReference>
<comment type="caution">
    <text evidence="2">The sequence shown here is derived from an EMBL/GenBank/DDBJ whole genome shotgun (WGS) entry which is preliminary data.</text>
</comment>
<dbReference type="InterPro" id="IPR036477">
    <property type="entry name" value="Formyl_transf_N_sf"/>
</dbReference>
<reference evidence="2 3" key="1">
    <citation type="submission" date="2018-05" db="EMBL/GenBank/DDBJ databases">
        <title>Zavarzinia sp. HR-AS.</title>
        <authorList>
            <person name="Lee Y."/>
            <person name="Jeon C.O."/>
        </authorList>
    </citation>
    <scope>NUCLEOTIDE SEQUENCE [LARGE SCALE GENOMIC DNA]</scope>
    <source>
        <strain evidence="2 3">HR-AS</strain>
    </source>
</reference>
<dbReference type="Pfam" id="PF00551">
    <property type="entry name" value="Formyl_trans_N"/>
    <property type="match status" value="1"/>
</dbReference>
<dbReference type="OrthoDB" id="5355061at2"/>
<organism evidence="2 3">
    <name type="scientific">Zavarzinia aquatilis</name>
    <dbReference type="NCBI Taxonomy" id="2211142"/>
    <lineage>
        <taxon>Bacteria</taxon>
        <taxon>Pseudomonadati</taxon>
        <taxon>Pseudomonadota</taxon>
        <taxon>Alphaproteobacteria</taxon>
        <taxon>Rhodospirillales</taxon>
        <taxon>Zavarziniaceae</taxon>
        <taxon>Zavarzinia</taxon>
    </lineage>
</organism>
<evidence type="ECO:0000313" key="3">
    <source>
        <dbReference type="Proteomes" id="UP000245461"/>
    </source>
</evidence>
<feature type="domain" description="Formyl transferase N-terminal" evidence="1">
    <location>
        <begin position="86"/>
        <end position="170"/>
    </location>
</feature>
<keyword evidence="3" id="KW-1185">Reference proteome</keyword>
<proteinExistence type="predicted"/>
<evidence type="ECO:0000259" key="1">
    <source>
        <dbReference type="Pfam" id="PF00551"/>
    </source>
</evidence>
<name>A0A317EDM1_9PROT</name>
<dbReference type="Proteomes" id="UP000245461">
    <property type="component" value="Unassembled WGS sequence"/>
</dbReference>
<dbReference type="RefSeq" id="WP_109903261.1">
    <property type="nucleotide sequence ID" value="NZ_QGLE01000002.1"/>
</dbReference>
<dbReference type="SUPFAM" id="SSF53328">
    <property type="entry name" value="Formyltransferase"/>
    <property type="match status" value="1"/>
</dbReference>
<dbReference type="PANTHER" id="PTHR11138:SF5">
    <property type="entry name" value="METHIONYL-TRNA FORMYLTRANSFERASE, MITOCHONDRIAL"/>
    <property type="match status" value="1"/>
</dbReference>
<evidence type="ECO:0000313" key="2">
    <source>
        <dbReference type="EMBL" id="PWR25128.1"/>
    </source>
</evidence>
<dbReference type="GO" id="GO:0004479">
    <property type="term" value="F:methionyl-tRNA formyltransferase activity"/>
    <property type="evidence" value="ECO:0007669"/>
    <property type="project" value="TreeGrafter"/>
</dbReference>
<protein>
    <recommendedName>
        <fullName evidence="1">Formyl transferase N-terminal domain-containing protein</fullName>
    </recommendedName>
</protein>
<accession>A0A317EDM1</accession>